<reference evidence="2" key="1">
    <citation type="submission" date="2020-04" db="EMBL/GenBank/DDBJ databases">
        <title>Draft genome resource of the tomato pathogen Pseudocercospora fuligena.</title>
        <authorList>
            <person name="Zaccaron A."/>
        </authorList>
    </citation>
    <scope>NUCLEOTIDE SEQUENCE</scope>
    <source>
        <strain evidence="2">PF001</strain>
    </source>
</reference>
<feature type="region of interest" description="Disordered" evidence="1">
    <location>
        <begin position="630"/>
        <end position="653"/>
    </location>
</feature>
<dbReference type="Proteomes" id="UP000660729">
    <property type="component" value="Unassembled WGS sequence"/>
</dbReference>
<dbReference type="CDD" id="cd10170">
    <property type="entry name" value="ASKHA_NBD_HSP70"/>
    <property type="match status" value="1"/>
</dbReference>
<feature type="compositionally biased region" description="Basic and acidic residues" evidence="1">
    <location>
        <begin position="40"/>
        <end position="56"/>
    </location>
</feature>
<evidence type="ECO:0000313" key="2">
    <source>
        <dbReference type="EMBL" id="KAF7190557.1"/>
    </source>
</evidence>
<comment type="caution">
    <text evidence="2">The sequence shown here is derived from an EMBL/GenBank/DDBJ whole genome shotgun (WGS) entry which is preliminary data.</text>
</comment>
<dbReference type="Gene3D" id="3.30.420.40">
    <property type="match status" value="1"/>
</dbReference>
<keyword evidence="3" id="KW-1185">Reference proteome</keyword>
<feature type="region of interest" description="Disordered" evidence="1">
    <location>
        <begin position="1"/>
        <end position="94"/>
    </location>
</feature>
<proteinExistence type="predicted"/>
<dbReference type="InterPro" id="IPR043129">
    <property type="entry name" value="ATPase_NBD"/>
</dbReference>
<dbReference type="PANTHER" id="PTHR14187">
    <property type="entry name" value="ALPHA KINASE/ELONGATION FACTOR 2 KINASE"/>
    <property type="match status" value="1"/>
</dbReference>
<dbReference type="OrthoDB" id="2963168at2759"/>
<dbReference type="PANTHER" id="PTHR14187:SF82">
    <property type="entry name" value="FAMILY CHAPERONE, PUTATIVE (AFU_ORTHOLOGUE AFUA_7G08575)-RELATED"/>
    <property type="match status" value="1"/>
</dbReference>
<dbReference type="SUPFAM" id="SSF53067">
    <property type="entry name" value="Actin-like ATPase domain"/>
    <property type="match status" value="2"/>
</dbReference>
<dbReference type="EMBL" id="JABCIY010000168">
    <property type="protein sequence ID" value="KAF7190557.1"/>
    <property type="molecule type" value="Genomic_DNA"/>
</dbReference>
<evidence type="ECO:0000313" key="3">
    <source>
        <dbReference type="Proteomes" id="UP000660729"/>
    </source>
</evidence>
<gene>
    <name evidence="2" type="ORF">HII31_07716</name>
</gene>
<protein>
    <submittedName>
        <fullName evidence="2">Uncharacterized protein</fullName>
    </submittedName>
</protein>
<name>A0A8H6VHE1_9PEZI</name>
<evidence type="ECO:0000256" key="1">
    <source>
        <dbReference type="SAM" id="MobiDB-lite"/>
    </source>
</evidence>
<dbReference type="AlphaFoldDB" id="A0A8H6VHE1"/>
<sequence>MSDAQLSRGRAAPVSPPGRDYLNRNMLDDEPPAYTPIRQPRHERTVSREPVQRAQERPSSQRLQAHGIPFPSALDPPRSVSPVADGPAPNVHGVSNAHRRRRLVLAVDFGTTFSGVAFTTTDAHHAVLDEIDVIQDWTTRMSNMDKVPSVKSYSRASNGEAQWGSDISENAITMVNQKLELEIQDSKLDELDLTLYVLKGAGYLSFDHLREAGSNPDFSCKAPEEVVADYLEHIFGCARQAINVDQLRTTDTAIDLVITVPVVWSYQGWKSIFNAMKRAGFNKTILPTLKDTILIHEPEAAALFTAQDLKSRGTQFLHDDQCFILCDAGGGTVDAVAYQVIEVDPLLRLERATAPTGCKRGSAYIDTAFKLWLRKVLGPDLYAEIDPVNARRTRISPHTAETGIMRSLIKQFSARKEVFSNHDRASIKIDLPAPLDSLTHNNVVQGELTIPWKDMKNLMDTCVNDVIKLIVNQIEAASQRKGRRIRKPSDRTYFWLAASANLPIYKKSSKQVSKTTPISDFDAQMMLSRVFTQHGTVTNRLTKSRLTAVVQGGVIYGCEKARHKDVTFMKEAPKSYGVLLGSDQKFHWLIKKGDLLLSNQSVPAESLSFFQPSPGRNKKVKVSVYSYVGHNSDDEFDLPEDWSSGRKGQSDQV</sequence>
<accession>A0A8H6VHE1</accession>
<organism evidence="2 3">
    <name type="scientific">Pseudocercospora fuligena</name>
    <dbReference type="NCBI Taxonomy" id="685502"/>
    <lineage>
        <taxon>Eukaryota</taxon>
        <taxon>Fungi</taxon>
        <taxon>Dikarya</taxon>
        <taxon>Ascomycota</taxon>
        <taxon>Pezizomycotina</taxon>
        <taxon>Dothideomycetes</taxon>
        <taxon>Dothideomycetidae</taxon>
        <taxon>Mycosphaerellales</taxon>
        <taxon>Mycosphaerellaceae</taxon>
        <taxon>Pseudocercospora</taxon>
    </lineage>
</organism>